<keyword evidence="4" id="KW-1185">Reference proteome</keyword>
<dbReference type="PROSITE" id="PS50234">
    <property type="entry name" value="VWFA"/>
    <property type="match status" value="1"/>
</dbReference>
<gene>
    <name evidence="3" type="ORF">GBAR_LOCUS29632</name>
</gene>
<dbReference type="CDD" id="cd01450">
    <property type="entry name" value="vWFA_subfamily_ECM"/>
    <property type="match status" value="1"/>
</dbReference>
<accession>A0AA35TUQ1</accession>
<dbReference type="Gene3D" id="3.40.50.410">
    <property type="entry name" value="von Willebrand factor, type A domain"/>
    <property type="match status" value="1"/>
</dbReference>
<dbReference type="GO" id="GO:0005581">
    <property type="term" value="C:collagen trimer"/>
    <property type="evidence" value="ECO:0007669"/>
    <property type="project" value="UniProtKB-KW"/>
</dbReference>
<feature type="domain" description="VWFA" evidence="2">
    <location>
        <begin position="171"/>
        <end position="357"/>
    </location>
</feature>
<sequence>MMLMARVWWRQFLNSWINSHIFPPDHGFMRRIAYVETRDGTRKTALNASGNLCHNRVGIWGLTEYMLSNMKHEVRTMAAQYQEVSAASENICAEFGVNMTGPEKLNMRNPLVSGIAARFYLLYRTVLKNEDLPEDLAGQAIFWGSYNGMQASYTEFEEAVMEIEDCRVNADIVFVLDISHSLVDNSLDKALNFVADFAQNLTIGRLDDRVGVVVFGDRGHVIFTMSEHENKNDLLGAIKELKNYTQHVRNGETQNTNTSHGLKKTISIFQSDTRESNTVFRVAVVLSDGVSDDPDSTVREAAKLRNLSVLVYAIGVGNDVNDEEMKAIASDCHRYTHLDDFDSEQFKLVRNKYIKDLCLNATKDISSEIFAKFDGDLDLHEIMRYTRLVPDNGLTIRVCSSEGRVTISVFCYVPEDSGDILTFKPICDHRNDTMEASCPCLEVYIPGSIGSSEDPQQEERSRRRAKRETVTTEVHITVEGMETENVFVMDTTDGDDPNDCAGMAVASDCVTHFQSPKGRGEENPRSGSKGPSKRQLSLQQQSVAQDLSSSAALS</sequence>
<feature type="region of interest" description="Disordered" evidence="1">
    <location>
        <begin position="449"/>
        <end position="471"/>
    </location>
</feature>
<dbReference type="PANTHER" id="PTHR24020">
    <property type="entry name" value="COLLAGEN ALPHA"/>
    <property type="match status" value="1"/>
</dbReference>
<dbReference type="EMBL" id="CASHTH010004164">
    <property type="protein sequence ID" value="CAI8054243.1"/>
    <property type="molecule type" value="Genomic_DNA"/>
</dbReference>
<dbReference type="InterPro" id="IPR002035">
    <property type="entry name" value="VWF_A"/>
</dbReference>
<name>A0AA35TUQ1_GEOBA</name>
<dbReference type="InterPro" id="IPR036465">
    <property type="entry name" value="vWFA_dom_sf"/>
</dbReference>
<evidence type="ECO:0000259" key="2">
    <source>
        <dbReference type="PROSITE" id="PS50234"/>
    </source>
</evidence>
<protein>
    <submittedName>
        <fullName evidence="3">Collagen alpha-6(VI) chain</fullName>
    </submittedName>
</protein>
<comment type="caution">
    <text evidence="3">The sequence shown here is derived from an EMBL/GenBank/DDBJ whole genome shotgun (WGS) entry which is preliminary data.</text>
</comment>
<evidence type="ECO:0000256" key="1">
    <source>
        <dbReference type="SAM" id="MobiDB-lite"/>
    </source>
</evidence>
<reference evidence="3" key="1">
    <citation type="submission" date="2023-03" db="EMBL/GenBank/DDBJ databases">
        <authorList>
            <person name="Steffen K."/>
            <person name="Cardenas P."/>
        </authorList>
    </citation>
    <scope>NUCLEOTIDE SEQUENCE</scope>
</reference>
<dbReference type="Pfam" id="PF00092">
    <property type="entry name" value="VWA"/>
    <property type="match status" value="1"/>
</dbReference>
<dbReference type="AlphaFoldDB" id="A0AA35TUQ1"/>
<feature type="region of interest" description="Disordered" evidence="1">
    <location>
        <begin position="511"/>
        <end position="554"/>
    </location>
</feature>
<dbReference type="Proteomes" id="UP001174909">
    <property type="component" value="Unassembled WGS sequence"/>
</dbReference>
<organism evidence="3 4">
    <name type="scientific">Geodia barretti</name>
    <name type="common">Barrett's horny sponge</name>
    <dbReference type="NCBI Taxonomy" id="519541"/>
    <lineage>
        <taxon>Eukaryota</taxon>
        <taxon>Metazoa</taxon>
        <taxon>Porifera</taxon>
        <taxon>Demospongiae</taxon>
        <taxon>Heteroscleromorpha</taxon>
        <taxon>Tetractinellida</taxon>
        <taxon>Astrophorina</taxon>
        <taxon>Geodiidae</taxon>
        <taxon>Geodia</taxon>
    </lineage>
</organism>
<evidence type="ECO:0000313" key="3">
    <source>
        <dbReference type="EMBL" id="CAI8054243.1"/>
    </source>
</evidence>
<evidence type="ECO:0000313" key="4">
    <source>
        <dbReference type="Proteomes" id="UP001174909"/>
    </source>
</evidence>
<dbReference type="SMART" id="SM00327">
    <property type="entry name" value="VWA"/>
    <property type="match status" value="1"/>
</dbReference>
<dbReference type="InterPro" id="IPR050525">
    <property type="entry name" value="ECM_Assembly_Org"/>
</dbReference>
<keyword evidence="3" id="KW-0176">Collagen</keyword>
<feature type="compositionally biased region" description="Polar residues" evidence="1">
    <location>
        <begin position="534"/>
        <end position="554"/>
    </location>
</feature>
<dbReference type="PANTHER" id="PTHR24020:SF84">
    <property type="entry name" value="VWFA DOMAIN-CONTAINING PROTEIN"/>
    <property type="match status" value="1"/>
</dbReference>
<proteinExistence type="predicted"/>
<dbReference type="SUPFAM" id="SSF53300">
    <property type="entry name" value="vWA-like"/>
    <property type="match status" value="1"/>
</dbReference>